<protein>
    <submittedName>
        <fullName evidence="1">Uncharacterized protein</fullName>
    </submittedName>
</protein>
<reference evidence="1 2" key="1">
    <citation type="submission" date="2019-07" db="EMBL/GenBank/DDBJ databases">
        <title>Complete Genome Sequence of Leptotrichia wadei Strain JMUB3933.</title>
        <authorList>
            <person name="Watanabe S."/>
            <person name="Cui L."/>
        </authorList>
    </citation>
    <scope>NUCLEOTIDE SEQUENCE [LARGE SCALE GENOMIC DNA]</scope>
    <source>
        <strain evidence="1 2">JMUB3933</strain>
    </source>
</reference>
<evidence type="ECO:0000313" key="1">
    <source>
        <dbReference type="EMBL" id="BBM48409.1"/>
    </source>
</evidence>
<dbReference type="Proteomes" id="UP000321397">
    <property type="component" value="Chromosome"/>
</dbReference>
<evidence type="ECO:0000313" key="2">
    <source>
        <dbReference type="Proteomes" id="UP000321397"/>
    </source>
</evidence>
<gene>
    <name evidence="1" type="ORF">JMUB3933_1925</name>
</gene>
<proteinExistence type="predicted"/>
<sequence>MNEKIYLICYETVNEKGNIDISIKSENLTEADFLELVKTAVNERVKEKFIITNIINLTKIRKELEK</sequence>
<name>A0A510K9T6_9FUSO</name>
<dbReference type="AlphaFoldDB" id="A0A510K9T6"/>
<organism evidence="1 2">
    <name type="scientific">Leptotrichia wadei</name>
    <dbReference type="NCBI Taxonomy" id="157687"/>
    <lineage>
        <taxon>Bacteria</taxon>
        <taxon>Fusobacteriati</taxon>
        <taxon>Fusobacteriota</taxon>
        <taxon>Fusobacteriia</taxon>
        <taxon>Fusobacteriales</taxon>
        <taxon>Leptotrichiaceae</taxon>
        <taxon>Leptotrichia</taxon>
    </lineage>
</organism>
<dbReference type="RefSeq" id="WP_146961852.1">
    <property type="nucleotide sequence ID" value="NZ_AP019834.1"/>
</dbReference>
<accession>A0A510K9T6</accession>
<dbReference type="EMBL" id="AP019834">
    <property type="protein sequence ID" value="BBM48409.1"/>
    <property type="molecule type" value="Genomic_DNA"/>
</dbReference>